<dbReference type="Proteomes" id="UP000247459">
    <property type="component" value="Unassembled WGS sequence"/>
</dbReference>
<reference evidence="1 2" key="1">
    <citation type="submission" date="2018-01" db="EMBL/GenBank/DDBJ databases">
        <title>Genome sequence of the PGP bacterium Paenibacillus illinoisensis E3.</title>
        <authorList>
            <person name="Rolli E."/>
            <person name="Marasco R."/>
            <person name="Bessem C."/>
            <person name="Michoud G."/>
            <person name="Gaiarsa S."/>
            <person name="Borin S."/>
            <person name="Daffonchio D."/>
        </authorList>
    </citation>
    <scope>NUCLEOTIDE SEQUENCE [LARGE SCALE GENOMIC DNA]</scope>
    <source>
        <strain evidence="1 2">E3</strain>
    </source>
</reference>
<sequence>MQETVRFYDSILMVINDVKRAAHHQETYTKEEQERKDYYIKGLETTIRLIELVQEFTYSEEFTYDNLVEEVIKEKLGNLFESL</sequence>
<accession>A0A2W0C6W3</accession>
<gene>
    <name evidence="1" type="ORF">PIL02S_03336</name>
</gene>
<name>A0A2W0C6W3_9BACL</name>
<dbReference type="AlphaFoldDB" id="A0A2W0C6W3"/>
<protein>
    <submittedName>
        <fullName evidence="1">Uncharacterized protein</fullName>
    </submittedName>
</protein>
<dbReference type="EMBL" id="PRLG01000020">
    <property type="protein sequence ID" value="PYY28190.1"/>
    <property type="molecule type" value="Genomic_DNA"/>
</dbReference>
<dbReference type="RefSeq" id="WP_110759713.1">
    <property type="nucleotide sequence ID" value="NZ_PRLG01000020.1"/>
</dbReference>
<evidence type="ECO:0000313" key="2">
    <source>
        <dbReference type="Proteomes" id="UP000247459"/>
    </source>
</evidence>
<proteinExistence type="predicted"/>
<organism evidence="1 2">
    <name type="scientific">Paenibacillus illinoisensis</name>
    <dbReference type="NCBI Taxonomy" id="59845"/>
    <lineage>
        <taxon>Bacteria</taxon>
        <taxon>Bacillati</taxon>
        <taxon>Bacillota</taxon>
        <taxon>Bacilli</taxon>
        <taxon>Bacillales</taxon>
        <taxon>Paenibacillaceae</taxon>
        <taxon>Paenibacillus</taxon>
    </lineage>
</organism>
<comment type="caution">
    <text evidence="1">The sequence shown here is derived from an EMBL/GenBank/DDBJ whole genome shotgun (WGS) entry which is preliminary data.</text>
</comment>
<evidence type="ECO:0000313" key="1">
    <source>
        <dbReference type="EMBL" id="PYY28190.1"/>
    </source>
</evidence>